<dbReference type="PANTHER" id="PTHR30478:SF0">
    <property type="entry name" value="BETA SLIDING CLAMP"/>
    <property type="match status" value="1"/>
</dbReference>
<evidence type="ECO:0000259" key="12">
    <source>
        <dbReference type="Pfam" id="PF02768"/>
    </source>
</evidence>
<evidence type="ECO:0000256" key="2">
    <source>
        <dbReference type="ARBA" id="ARBA00010752"/>
    </source>
</evidence>
<dbReference type="GO" id="GO:0005737">
    <property type="term" value="C:cytoplasm"/>
    <property type="evidence" value="ECO:0007669"/>
    <property type="project" value="UniProtKB-SubCell"/>
</dbReference>
<evidence type="ECO:0000259" key="10">
    <source>
        <dbReference type="Pfam" id="PF00712"/>
    </source>
</evidence>
<evidence type="ECO:0000313" key="13">
    <source>
        <dbReference type="EMBL" id="TYB31847.1"/>
    </source>
</evidence>
<comment type="function">
    <text evidence="9">Confers DNA tethering and processivity to DNA polymerases and other proteins. Acts as a clamp, forming a ring around DNA (a reaction catalyzed by the clamp-loading complex) which diffuses in an ATP-independent manner freely and bidirectionally along dsDNA. Initially characterized for its ability to contact the catalytic subunit of DNA polymerase III (Pol III), a complex, multichain enzyme responsible for most of the replicative synthesis in bacteria; Pol III exhibits 3'-5' exonuclease proofreading activity. The beta chain is required for initiation of replication as well as for processivity of DNA replication.</text>
</comment>
<dbReference type="SMART" id="SM00480">
    <property type="entry name" value="POL3Bc"/>
    <property type="match status" value="1"/>
</dbReference>
<dbReference type="GO" id="GO:0008408">
    <property type="term" value="F:3'-5' exonuclease activity"/>
    <property type="evidence" value="ECO:0007669"/>
    <property type="project" value="InterPro"/>
</dbReference>
<dbReference type="GO" id="GO:0006271">
    <property type="term" value="P:DNA strand elongation involved in DNA replication"/>
    <property type="evidence" value="ECO:0007669"/>
    <property type="project" value="TreeGrafter"/>
</dbReference>
<accession>A0A5D0MDQ1</accession>
<evidence type="ECO:0000256" key="5">
    <source>
        <dbReference type="ARBA" id="ARBA00022695"/>
    </source>
</evidence>
<evidence type="ECO:0000256" key="3">
    <source>
        <dbReference type="ARBA" id="ARBA00022490"/>
    </source>
</evidence>
<dbReference type="InterPro" id="IPR022635">
    <property type="entry name" value="DNA_polIII_beta_C"/>
</dbReference>
<dbReference type="InterPro" id="IPR022634">
    <property type="entry name" value="DNA_polIII_beta_N"/>
</dbReference>
<dbReference type="Pfam" id="PF02768">
    <property type="entry name" value="DNA_pol3_beta_3"/>
    <property type="match status" value="1"/>
</dbReference>
<evidence type="ECO:0000256" key="4">
    <source>
        <dbReference type="ARBA" id="ARBA00022679"/>
    </source>
</evidence>
<dbReference type="PIRSF" id="PIRSF000804">
    <property type="entry name" value="DNA_pol_III_b"/>
    <property type="match status" value="1"/>
</dbReference>
<dbReference type="Gene3D" id="3.70.10.10">
    <property type="match status" value="1"/>
</dbReference>
<dbReference type="PANTHER" id="PTHR30478">
    <property type="entry name" value="DNA POLYMERASE III SUBUNIT BETA"/>
    <property type="match status" value="1"/>
</dbReference>
<dbReference type="Proteomes" id="UP000324143">
    <property type="component" value="Unassembled WGS sequence"/>
</dbReference>
<dbReference type="SUPFAM" id="SSF55979">
    <property type="entry name" value="DNA clamp"/>
    <property type="match status" value="3"/>
</dbReference>
<dbReference type="GO" id="GO:0003677">
    <property type="term" value="F:DNA binding"/>
    <property type="evidence" value="ECO:0007669"/>
    <property type="project" value="UniProtKB-UniRule"/>
</dbReference>
<dbReference type="GO" id="GO:0009360">
    <property type="term" value="C:DNA polymerase III complex"/>
    <property type="evidence" value="ECO:0007669"/>
    <property type="project" value="InterPro"/>
</dbReference>
<name>A0A5D0MDQ1_9BACT</name>
<keyword evidence="5 9" id="KW-0548">Nucleotidyltransferase</keyword>
<dbReference type="InterPro" id="IPR001001">
    <property type="entry name" value="DNA_polIII_beta"/>
</dbReference>
<dbReference type="Pfam" id="PF00712">
    <property type="entry name" value="DNA_pol3_beta"/>
    <property type="match status" value="1"/>
</dbReference>
<gene>
    <name evidence="13" type="primary">dnaN</name>
    <name evidence="13" type="ORF">FXF47_01885</name>
</gene>
<reference evidence="13" key="1">
    <citation type="submission" date="2019-08" db="EMBL/GenBank/DDBJ databases">
        <title>Genomic characterization of a novel candidate phylum (ARYD3) from a high temperature, high salinity tertiary oil reservoir in north central Oklahoma, USA.</title>
        <authorList>
            <person name="Youssef N.H."/>
            <person name="Yadav A."/>
            <person name="Elshahed M.S."/>
        </authorList>
    </citation>
    <scope>NUCLEOTIDE SEQUENCE [LARGE SCALE GENOMIC DNA]</scope>
    <source>
        <strain evidence="13">ARYD3</strain>
    </source>
</reference>
<dbReference type="EMBL" id="VSIX01000026">
    <property type="protein sequence ID" value="TYB31847.1"/>
    <property type="molecule type" value="Genomic_DNA"/>
</dbReference>
<keyword evidence="3 9" id="KW-0963">Cytoplasm</keyword>
<sequence>MRGEKMKFTLKRNEVLNEINIVKNIINKKSMKPILQNMLLNVTEEGLIIEGSDLEVGIRYKLPLYNTEENGKTTIPADKLSSILSEAPEEEVAFLVEKNNAYISSGSTNFTVSVMDADNYPKFPQIEKEDSFEIDFEKLNEMISKTIIGTAKDSARYVFRGILFEKKDDLLNLVATDSHILAKASANIENQAEGEMRVVVPRKILEELMKINYSGMVKISYSKQNIKFELDDVELVSRLIDAKYPKYEKVIPTINDKTAIITKEQLLDSFRRISAFIKSDTGRVSFYFKENQIKMIAKLEELGKAEDKFDINYEEEEIRLDLNYKYLKDILKTVSDENVQLDLYDEESAIIVKTEQNENFFWVIMPLAILE</sequence>
<evidence type="ECO:0000259" key="11">
    <source>
        <dbReference type="Pfam" id="PF02767"/>
    </source>
</evidence>
<evidence type="ECO:0000256" key="1">
    <source>
        <dbReference type="ARBA" id="ARBA00004496"/>
    </source>
</evidence>
<dbReference type="InterPro" id="IPR022637">
    <property type="entry name" value="DNA_polIII_beta_cen"/>
</dbReference>
<dbReference type="NCBIfam" id="TIGR00663">
    <property type="entry name" value="dnan"/>
    <property type="match status" value="1"/>
</dbReference>
<feature type="domain" description="DNA polymerase III beta sliding clamp N-terminal" evidence="10">
    <location>
        <begin position="6"/>
        <end position="123"/>
    </location>
</feature>
<comment type="subcellular location">
    <subcellularLocation>
        <location evidence="1 9">Cytoplasm</location>
    </subcellularLocation>
</comment>
<feature type="domain" description="DNA polymerase III beta sliding clamp central" evidence="11">
    <location>
        <begin position="134"/>
        <end position="246"/>
    </location>
</feature>
<proteinExistence type="inferred from homology"/>
<keyword evidence="4 9" id="KW-0808">Transferase</keyword>
<keyword evidence="7 9" id="KW-0239">DNA-directed DNA polymerase</keyword>
<dbReference type="Gene3D" id="3.10.150.10">
    <property type="entry name" value="DNA Polymerase III, subunit A, domain 2"/>
    <property type="match status" value="1"/>
</dbReference>
<dbReference type="Pfam" id="PF02767">
    <property type="entry name" value="DNA_pol3_beta_2"/>
    <property type="match status" value="1"/>
</dbReference>
<keyword evidence="6 9" id="KW-0235">DNA replication</keyword>
<comment type="similarity">
    <text evidence="2 9">Belongs to the beta sliding clamp family.</text>
</comment>
<keyword evidence="14" id="KW-1185">Reference proteome</keyword>
<keyword evidence="8" id="KW-0238">DNA-binding</keyword>
<dbReference type="CDD" id="cd00140">
    <property type="entry name" value="beta_clamp"/>
    <property type="match status" value="1"/>
</dbReference>
<comment type="caution">
    <text evidence="13">The sequence shown here is derived from an EMBL/GenBank/DDBJ whole genome shotgun (WGS) entry which is preliminary data.</text>
</comment>
<dbReference type="InterPro" id="IPR046938">
    <property type="entry name" value="DNA_clamp_sf"/>
</dbReference>
<evidence type="ECO:0000256" key="8">
    <source>
        <dbReference type="ARBA" id="ARBA00023125"/>
    </source>
</evidence>
<evidence type="ECO:0000256" key="9">
    <source>
        <dbReference type="PIRNR" id="PIRNR000804"/>
    </source>
</evidence>
<dbReference type="AlphaFoldDB" id="A0A5D0MDQ1"/>
<protein>
    <recommendedName>
        <fullName evidence="9">Beta sliding clamp</fullName>
    </recommendedName>
</protein>
<evidence type="ECO:0000256" key="6">
    <source>
        <dbReference type="ARBA" id="ARBA00022705"/>
    </source>
</evidence>
<feature type="domain" description="DNA polymerase III beta sliding clamp C-terminal" evidence="12">
    <location>
        <begin position="249"/>
        <end position="367"/>
    </location>
</feature>
<organism evidence="13 14">
    <name type="scientific">Candidatus Mcinerneyibacterium aminivorans</name>
    <dbReference type="NCBI Taxonomy" id="2703815"/>
    <lineage>
        <taxon>Bacteria</taxon>
        <taxon>Candidatus Macinerneyibacteriota</taxon>
        <taxon>Candidatus Mcinerneyibacteria</taxon>
        <taxon>Candidatus Mcinerneyibacteriales</taxon>
        <taxon>Candidatus Mcinerneyibacteriaceae</taxon>
        <taxon>Candidatus Mcinerneyibacterium</taxon>
    </lineage>
</organism>
<comment type="subunit">
    <text evidence="9">Forms a ring-shaped head-to-tail homodimer around DNA.</text>
</comment>
<dbReference type="GO" id="GO:0003887">
    <property type="term" value="F:DNA-directed DNA polymerase activity"/>
    <property type="evidence" value="ECO:0007669"/>
    <property type="project" value="UniProtKB-UniRule"/>
</dbReference>
<evidence type="ECO:0000256" key="7">
    <source>
        <dbReference type="ARBA" id="ARBA00022932"/>
    </source>
</evidence>
<evidence type="ECO:0000313" key="14">
    <source>
        <dbReference type="Proteomes" id="UP000324143"/>
    </source>
</evidence>